<dbReference type="STRING" id="1868482.ENSTSYP00000007933"/>
<organism evidence="9 10">
    <name type="scientific">Carlito syrichta</name>
    <name type="common">Philippine tarsier</name>
    <name type="synonym">Tarsius syrichta</name>
    <dbReference type="NCBI Taxonomy" id="1868482"/>
    <lineage>
        <taxon>Eukaryota</taxon>
        <taxon>Metazoa</taxon>
        <taxon>Chordata</taxon>
        <taxon>Craniata</taxon>
        <taxon>Vertebrata</taxon>
        <taxon>Euteleostomi</taxon>
        <taxon>Mammalia</taxon>
        <taxon>Eutheria</taxon>
        <taxon>Euarchontoglires</taxon>
        <taxon>Primates</taxon>
        <taxon>Haplorrhini</taxon>
        <taxon>Tarsiiformes</taxon>
        <taxon>Tarsiidae</taxon>
        <taxon>Carlito</taxon>
    </lineage>
</organism>
<dbReference type="CDD" id="cd23637">
    <property type="entry name" value="TFP_LU_ECD_CD177_rpt4"/>
    <property type="match status" value="1"/>
</dbReference>
<keyword evidence="2" id="KW-1003">Cell membrane</keyword>
<keyword evidence="5" id="KW-0325">Glycoprotein</keyword>
<dbReference type="InterPro" id="IPR016054">
    <property type="entry name" value="LY6_UPA_recep-like"/>
</dbReference>
<dbReference type="GO" id="GO:0043315">
    <property type="term" value="P:positive regulation of neutrophil degranulation"/>
    <property type="evidence" value="ECO:0007669"/>
    <property type="project" value="TreeGrafter"/>
</dbReference>
<evidence type="ECO:0000259" key="8">
    <source>
        <dbReference type="Pfam" id="PF00021"/>
    </source>
</evidence>
<dbReference type="InterPro" id="IPR051899">
    <property type="entry name" value="Fert-Immune_med_protein"/>
</dbReference>
<keyword evidence="6" id="KW-0812">Transmembrane</keyword>
<dbReference type="OrthoDB" id="9538399at2759"/>
<keyword evidence="4 6" id="KW-0472">Membrane</keyword>
<feature type="signal peptide" evidence="7">
    <location>
        <begin position="1"/>
        <end position="21"/>
    </location>
</feature>
<dbReference type="GO" id="GO:2001044">
    <property type="term" value="P:regulation of integrin-mediated signaling pathway"/>
    <property type="evidence" value="ECO:0007669"/>
    <property type="project" value="TreeGrafter"/>
</dbReference>
<keyword evidence="9" id="KW-1185">Reference proteome</keyword>
<proteinExistence type="predicted"/>
<evidence type="ECO:0000256" key="7">
    <source>
        <dbReference type="SAM" id="SignalP"/>
    </source>
</evidence>
<dbReference type="GeneID" id="103250942"/>
<feature type="domain" description="UPAR/Ly6" evidence="8">
    <location>
        <begin position="133"/>
        <end position="213"/>
    </location>
</feature>
<dbReference type="AlphaFoldDB" id="A0A1U7T1I5"/>
<feature type="transmembrane region" description="Helical" evidence="6">
    <location>
        <begin position="412"/>
        <end position="433"/>
    </location>
</feature>
<dbReference type="GO" id="GO:0044853">
    <property type="term" value="C:plasma membrane raft"/>
    <property type="evidence" value="ECO:0007669"/>
    <property type="project" value="TreeGrafter"/>
</dbReference>
<evidence type="ECO:0000256" key="6">
    <source>
        <dbReference type="SAM" id="Phobius"/>
    </source>
</evidence>
<feature type="domain" description="UPAR/Ly6" evidence="8">
    <location>
        <begin position="47"/>
        <end position="112"/>
    </location>
</feature>
<keyword evidence="3 7" id="KW-0732">Signal</keyword>
<protein>
    <submittedName>
        <fullName evidence="10">CD177 antigen</fullName>
    </submittedName>
</protein>
<dbReference type="GO" id="GO:0007159">
    <property type="term" value="P:leukocyte cell-cell adhesion"/>
    <property type="evidence" value="ECO:0007669"/>
    <property type="project" value="TreeGrafter"/>
</dbReference>
<dbReference type="CDD" id="cd23623">
    <property type="entry name" value="TFP_LU_ECD_CD177_rpt1"/>
    <property type="match status" value="1"/>
</dbReference>
<reference evidence="10" key="1">
    <citation type="submission" date="2025-08" db="UniProtKB">
        <authorList>
            <consortium name="RefSeq"/>
        </authorList>
    </citation>
    <scope>IDENTIFICATION</scope>
</reference>
<feature type="chain" id="PRO_5010526991" evidence="7">
    <location>
        <begin position="22"/>
        <end position="435"/>
    </location>
</feature>
<dbReference type="GO" id="GO:0045217">
    <property type="term" value="P:cell-cell junction maintenance"/>
    <property type="evidence" value="ECO:0007669"/>
    <property type="project" value="TreeGrafter"/>
</dbReference>
<dbReference type="Pfam" id="PF00021">
    <property type="entry name" value="UPAR_LY6"/>
    <property type="match status" value="4"/>
</dbReference>
<comment type="subcellular location">
    <subcellularLocation>
        <location evidence="1">Cell membrane</location>
    </subcellularLocation>
</comment>
<gene>
    <name evidence="10" type="primary">CD177</name>
</gene>
<evidence type="ECO:0000313" key="9">
    <source>
        <dbReference type="Proteomes" id="UP000189704"/>
    </source>
</evidence>
<keyword evidence="6" id="KW-1133">Transmembrane helix</keyword>
<dbReference type="SUPFAM" id="SSF57302">
    <property type="entry name" value="Snake toxin-like"/>
    <property type="match status" value="1"/>
</dbReference>
<evidence type="ECO:0000256" key="1">
    <source>
        <dbReference type="ARBA" id="ARBA00004236"/>
    </source>
</evidence>
<name>A0A1U7T1I5_CARSF</name>
<feature type="domain" description="UPAR/Ly6" evidence="8">
    <location>
        <begin position="237"/>
        <end position="304"/>
    </location>
</feature>
<feature type="domain" description="UPAR/Ly6" evidence="8">
    <location>
        <begin position="325"/>
        <end position="395"/>
    </location>
</feature>
<dbReference type="Gene3D" id="2.10.60.10">
    <property type="entry name" value="CD59"/>
    <property type="match status" value="1"/>
</dbReference>
<dbReference type="GO" id="GO:0098742">
    <property type="term" value="P:cell-cell adhesion via plasma-membrane adhesion molecules"/>
    <property type="evidence" value="ECO:0007669"/>
    <property type="project" value="TreeGrafter"/>
</dbReference>
<dbReference type="KEGG" id="csyr:103250942"/>
<sequence>MSPAPLLALLGVILMLPGEQALVCHLGTLEEVWNASQLPVQWTPKQITCDSGQGCQDTLVLTENGPLVSLVLTKGCTEARDQEPRVTQHQTGPGISVVSYTHVCRQGDFCNDLNDTAPVWAQRPGPTPAAPGNLRCPVCLSTEGCLGNVVEESCPSGSTQCYNGVLGFRGGGISTNLRVQGCMFQSACNLLNGTREIGPMNVSESCDPKDFLNCHRGTKIQTSSDLAQKPVEWSTSGVQACGSGQVCQETLLLIDVGSRSTLVGSKGCSEAGAQDSQVTSIHSRPPGVLVASYARFCSSNLCNAASSSSVLLNSLPPPAASVPGNLQCPACVQPLGTCSQNSPMVTCPKGTTHCYDGSIDVRGGGLTTTMGVQGCVSSSSLLNHTKTIGIFSMHENNVEVPSPPDGVASAPALAWVVVLGLSLALWCGGGFCLSC</sequence>
<evidence type="ECO:0000256" key="3">
    <source>
        <dbReference type="ARBA" id="ARBA00022729"/>
    </source>
</evidence>
<dbReference type="CDD" id="cd23624">
    <property type="entry name" value="TFP_LU_ECD_CD177_rpt3"/>
    <property type="match status" value="1"/>
</dbReference>
<evidence type="ECO:0000256" key="2">
    <source>
        <dbReference type="ARBA" id="ARBA00022475"/>
    </source>
</evidence>
<dbReference type="CTD" id="57126"/>
<dbReference type="PANTHER" id="PTHR16529">
    <property type="entry name" value="CD177 ANTIGEN"/>
    <property type="match status" value="1"/>
</dbReference>
<dbReference type="InterPro" id="IPR045860">
    <property type="entry name" value="Snake_toxin-like_sf"/>
</dbReference>
<dbReference type="RefSeq" id="XP_008047716.1">
    <property type="nucleotide sequence ID" value="XM_008049525.1"/>
</dbReference>
<evidence type="ECO:0000256" key="4">
    <source>
        <dbReference type="ARBA" id="ARBA00023136"/>
    </source>
</evidence>
<evidence type="ECO:0000256" key="5">
    <source>
        <dbReference type="ARBA" id="ARBA00023180"/>
    </source>
</evidence>
<dbReference type="CDD" id="cd23636">
    <property type="entry name" value="TFP_LU_ECD_CD177_rpt2"/>
    <property type="match status" value="1"/>
</dbReference>
<accession>A0A1U7T1I5</accession>
<dbReference type="PANTHER" id="PTHR16529:SF8">
    <property type="entry name" value="CD177 ANTIGEN"/>
    <property type="match status" value="1"/>
</dbReference>
<dbReference type="Proteomes" id="UP000189704">
    <property type="component" value="Unplaced"/>
</dbReference>
<evidence type="ECO:0000313" key="10">
    <source>
        <dbReference type="RefSeq" id="XP_008047716.1"/>
    </source>
</evidence>